<evidence type="ECO:0000256" key="1">
    <source>
        <dbReference type="ARBA" id="ARBA00038473"/>
    </source>
</evidence>
<comment type="caution">
    <text evidence="3">The sequence shown here is derived from an EMBL/GenBank/DDBJ whole genome shotgun (WGS) entry which is preliminary data.</text>
</comment>
<name>A0A0A0IYJ9_9MICO</name>
<dbReference type="PANTHER" id="PTHR22935:SF95">
    <property type="entry name" value="BETA-LACTAMASE-LIKE 1-RELATED"/>
    <property type="match status" value="1"/>
</dbReference>
<evidence type="ECO:0000313" key="4">
    <source>
        <dbReference type="Proteomes" id="UP000030002"/>
    </source>
</evidence>
<dbReference type="InterPro" id="IPR001466">
    <property type="entry name" value="Beta-lactam-related"/>
</dbReference>
<keyword evidence="4" id="KW-1185">Reference proteome</keyword>
<proteinExistence type="inferred from homology"/>
<dbReference type="RefSeq" id="WP_211254456.1">
    <property type="nucleotide sequence ID" value="NZ_AVPJ01000020.1"/>
</dbReference>
<protein>
    <submittedName>
        <fullName evidence="3">Beta-lactamase</fullName>
    </submittedName>
</protein>
<dbReference type="InterPro" id="IPR051478">
    <property type="entry name" value="Beta-lactamase-like_AB/R"/>
</dbReference>
<sequence length="318" mass="33623">MTARFAERLGSARPVAAAAVVTSRPEGGFDTELAHVGPGADGDYEIGSISKGITGLLYADAMDRGEVAPDATLADHLPLAGTAVGGVTLASIATHESGLPRVASGLETWRRTWEFMRHGTNPYREDLDQLVEQARSVRLRAPRHRYSNLGFELLGHAVAEAVGVPYAVLVRSRIAEPLGLDPFYVPMSEADLLRTAVRGRSRRGGNRPPWVSEAIGPAGGIRASVEAMAGLTRALLDGSAPGVRALDPAVRVGRSSHIGIAWHTMKVRDRDVTWHNGGTGGFRSWIGVDRAAGRGVVVLCASAALVDGIGLALLVPRR</sequence>
<evidence type="ECO:0000313" key="3">
    <source>
        <dbReference type="EMBL" id="KGN30290.1"/>
    </source>
</evidence>
<dbReference type="EMBL" id="AVPJ01000020">
    <property type="protein sequence ID" value="KGN30290.1"/>
    <property type="molecule type" value="Genomic_DNA"/>
</dbReference>
<dbReference type="Gene3D" id="3.40.710.10">
    <property type="entry name" value="DD-peptidase/beta-lactamase superfamily"/>
    <property type="match status" value="1"/>
</dbReference>
<dbReference type="AlphaFoldDB" id="A0A0A0IYJ9"/>
<comment type="similarity">
    <text evidence="1">Belongs to the beta-lactamase family.</text>
</comment>
<feature type="domain" description="Beta-lactamase-related" evidence="2">
    <location>
        <begin position="38"/>
        <end position="302"/>
    </location>
</feature>
<accession>A0A0A0IYJ9</accession>
<organism evidence="3 4">
    <name type="scientific">Knoellia sinensis KCTC 19936</name>
    <dbReference type="NCBI Taxonomy" id="1385520"/>
    <lineage>
        <taxon>Bacteria</taxon>
        <taxon>Bacillati</taxon>
        <taxon>Actinomycetota</taxon>
        <taxon>Actinomycetes</taxon>
        <taxon>Micrococcales</taxon>
        <taxon>Intrasporangiaceae</taxon>
        <taxon>Knoellia</taxon>
    </lineage>
</organism>
<dbReference type="Pfam" id="PF00144">
    <property type="entry name" value="Beta-lactamase"/>
    <property type="match status" value="1"/>
</dbReference>
<evidence type="ECO:0000259" key="2">
    <source>
        <dbReference type="Pfam" id="PF00144"/>
    </source>
</evidence>
<reference evidence="3 4" key="1">
    <citation type="submission" date="2013-08" db="EMBL/GenBank/DDBJ databases">
        <title>The genome sequence of Knoellia sinensis.</title>
        <authorList>
            <person name="Zhu W."/>
            <person name="Wang G."/>
        </authorList>
    </citation>
    <scope>NUCLEOTIDE SEQUENCE [LARGE SCALE GENOMIC DNA]</scope>
    <source>
        <strain evidence="3 4">KCTC 19936</strain>
    </source>
</reference>
<dbReference type="PANTHER" id="PTHR22935">
    <property type="entry name" value="PENICILLIN-BINDING PROTEIN"/>
    <property type="match status" value="1"/>
</dbReference>
<dbReference type="STRING" id="1385520.N802_09255"/>
<dbReference type="Proteomes" id="UP000030002">
    <property type="component" value="Unassembled WGS sequence"/>
</dbReference>
<dbReference type="InterPro" id="IPR012338">
    <property type="entry name" value="Beta-lactam/transpept-like"/>
</dbReference>
<dbReference type="SUPFAM" id="SSF56601">
    <property type="entry name" value="beta-lactamase/transpeptidase-like"/>
    <property type="match status" value="1"/>
</dbReference>
<gene>
    <name evidence="3" type="ORF">N802_09255</name>
</gene>
<dbReference type="eggNOG" id="COG1680">
    <property type="taxonomic scope" value="Bacteria"/>
</dbReference>